<evidence type="ECO:0000256" key="2">
    <source>
        <dbReference type="ARBA" id="ARBA00009695"/>
    </source>
</evidence>
<evidence type="ECO:0000259" key="6">
    <source>
        <dbReference type="Pfam" id="PF21981"/>
    </source>
</evidence>
<dbReference type="HAMAP" id="MF_01114">
    <property type="entry name" value="RecX"/>
    <property type="match status" value="1"/>
</dbReference>
<protein>
    <recommendedName>
        <fullName evidence="3 5">Regulatory protein RecX</fullName>
    </recommendedName>
</protein>
<evidence type="ECO:0000256" key="1">
    <source>
        <dbReference type="ARBA" id="ARBA00004496"/>
    </source>
</evidence>
<comment type="subcellular location">
    <subcellularLocation>
        <location evidence="1 5">Cytoplasm</location>
    </subcellularLocation>
</comment>
<gene>
    <name evidence="5" type="primary">recX</name>
    <name evidence="8" type="ORF">OCV65_02045</name>
</gene>
<keyword evidence="4 5" id="KW-0963">Cytoplasm</keyword>
<comment type="similarity">
    <text evidence="2 5">Belongs to the RecX family.</text>
</comment>
<accession>A0ABT2S3F0</accession>
<evidence type="ECO:0000256" key="4">
    <source>
        <dbReference type="ARBA" id="ARBA00022490"/>
    </source>
</evidence>
<dbReference type="InterPro" id="IPR036388">
    <property type="entry name" value="WH-like_DNA-bd_sf"/>
</dbReference>
<dbReference type="Gene3D" id="1.10.10.10">
    <property type="entry name" value="Winged helix-like DNA-binding domain superfamily/Winged helix DNA-binding domain"/>
    <property type="match status" value="2"/>
</dbReference>
<evidence type="ECO:0000259" key="7">
    <source>
        <dbReference type="Pfam" id="PF21982"/>
    </source>
</evidence>
<dbReference type="PANTHER" id="PTHR33602:SF1">
    <property type="entry name" value="REGULATORY PROTEIN RECX FAMILY PROTEIN"/>
    <property type="match status" value="1"/>
</dbReference>
<proteinExistence type="inferred from homology"/>
<dbReference type="PANTHER" id="PTHR33602">
    <property type="entry name" value="REGULATORY PROTEIN RECX FAMILY PROTEIN"/>
    <property type="match status" value="1"/>
</dbReference>
<evidence type="ECO:0000256" key="3">
    <source>
        <dbReference type="ARBA" id="ARBA00018111"/>
    </source>
</evidence>
<evidence type="ECO:0000313" key="9">
    <source>
        <dbReference type="Proteomes" id="UP001207605"/>
    </source>
</evidence>
<organism evidence="8 9">
    <name type="scientific">Dorea ammoniilytica</name>
    <dbReference type="NCBI Taxonomy" id="2981788"/>
    <lineage>
        <taxon>Bacteria</taxon>
        <taxon>Bacillati</taxon>
        <taxon>Bacillota</taxon>
        <taxon>Clostridia</taxon>
        <taxon>Lachnospirales</taxon>
        <taxon>Lachnospiraceae</taxon>
        <taxon>Dorea</taxon>
    </lineage>
</organism>
<dbReference type="InterPro" id="IPR003783">
    <property type="entry name" value="Regulatory_RecX"/>
</dbReference>
<dbReference type="InterPro" id="IPR053926">
    <property type="entry name" value="RecX_HTH_1st"/>
</dbReference>
<evidence type="ECO:0000313" key="8">
    <source>
        <dbReference type="EMBL" id="MCU6699028.1"/>
    </source>
</evidence>
<sequence>MQITDIKSVSKTKFKVYLDGQFAFTLYKGELFRYRIQEDGELSEEVYQEIREKVVLKRAKLRAMHLLNDMDRTESQLRTKLLNGDYPADIADEAIAYVKSFGYINDESYIRRFIESRKNSKSKKEIYALLMKKGVDMERVREILSEYYSAEDSLNAIRDLLRKKRYDPKSATDQEMRKIYGYLARKGFGYEDIRQVIQINEWNT</sequence>
<comment type="function">
    <text evidence="5">Modulates RecA activity.</text>
</comment>
<feature type="domain" description="RecX third three-helical" evidence="6">
    <location>
        <begin position="151"/>
        <end position="197"/>
    </location>
</feature>
<keyword evidence="9" id="KW-1185">Reference proteome</keyword>
<dbReference type="Pfam" id="PF21982">
    <property type="entry name" value="RecX_HTH1"/>
    <property type="match status" value="1"/>
</dbReference>
<dbReference type="EMBL" id="JAOQJV010000001">
    <property type="protein sequence ID" value="MCU6699028.1"/>
    <property type="molecule type" value="Genomic_DNA"/>
</dbReference>
<dbReference type="Proteomes" id="UP001207605">
    <property type="component" value="Unassembled WGS sequence"/>
</dbReference>
<comment type="caution">
    <text evidence="8">The sequence shown here is derived from an EMBL/GenBank/DDBJ whole genome shotgun (WGS) entry which is preliminary data.</text>
</comment>
<dbReference type="RefSeq" id="WP_262580761.1">
    <property type="nucleotide sequence ID" value="NZ_JAOQJV010000001.1"/>
</dbReference>
<dbReference type="InterPro" id="IPR053925">
    <property type="entry name" value="RecX_HTH_3rd"/>
</dbReference>
<evidence type="ECO:0000256" key="5">
    <source>
        <dbReference type="HAMAP-Rule" id="MF_01114"/>
    </source>
</evidence>
<feature type="domain" description="RecX first three-helical" evidence="7">
    <location>
        <begin position="59"/>
        <end position="97"/>
    </location>
</feature>
<name>A0ABT2S3F0_9FIRM</name>
<reference evidence="8 9" key="1">
    <citation type="journal article" date="2021" name="ISME Commun">
        <title>Automated analysis of genomic sequences facilitates high-throughput and comprehensive description of bacteria.</title>
        <authorList>
            <person name="Hitch T.C.A."/>
        </authorList>
    </citation>
    <scope>NUCLEOTIDE SEQUENCE [LARGE SCALE GENOMIC DNA]</scope>
    <source>
        <strain evidence="8 9">Sanger_02</strain>
    </source>
</reference>
<dbReference type="Pfam" id="PF21981">
    <property type="entry name" value="RecX_HTH3"/>
    <property type="match status" value="1"/>
</dbReference>